<evidence type="ECO:0000256" key="1">
    <source>
        <dbReference type="SAM" id="MobiDB-lite"/>
    </source>
</evidence>
<proteinExistence type="predicted"/>
<keyword evidence="3" id="KW-1185">Reference proteome</keyword>
<evidence type="ECO:0000313" key="3">
    <source>
        <dbReference type="Proteomes" id="UP001195769"/>
    </source>
</evidence>
<name>A0AAD4E328_9AGAM</name>
<comment type="caution">
    <text evidence="2">The sequence shown here is derived from an EMBL/GenBank/DDBJ whole genome shotgun (WGS) entry which is preliminary data.</text>
</comment>
<dbReference type="EMBL" id="JABBWK010000036">
    <property type="protein sequence ID" value="KAG1898824.1"/>
    <property type="molecule type" value="Genomic_DNA"/>
</dbReference>
<evidence type="ECO:0000313" key="2">
    <source>
        <dbReference type="EMBL" id="KAG1898824.1"/>
    </source>
</evidence>
<gene>
    <name evidence="2" type="ORF">F5891DRAFT_981494</name>
</gene>
<dbReference type="GeneID" id="64671414"/>
<sequence>MGMGGAMGMYWCPNGTGSSAGAFLSLWAASWHWRNNSGVQSKNWAALKTWNLRNIQQAQAGSEIQPSCLRHSEQIKARIKTNNTLHMAVPRPPHTNRGKPLFINDTTDSAAAPATTSTTPAAKFSVRWEIHELDRTNALVQFLDTHPADCCVLFNELKKSRDPAISEPDPSGSQKNHIWAVIAEVTYL</sequence>
<dbReference type="Proteomes" id="UP001195769">
    <property type="component" value="Unassembled WGS sequence"/>
</dbReference>
<feature type="region of interest" description="Disordered" evidence="1">
    <location>
        <begin position="88"/>
        <end position="118"/>
    </location>
</feature>
<accession>A0AAD4E328</accession>
<dbReference type="AlphaFoldDB" id="A0AAD4E328"/>
<dbReference type="RefSeq" id="XP_041224400.1">
    <property type="nucleotide sequence ID" value="XM_041377116.1"/>
</dbReference>
<feature type="compositionally biased region" description="Low complexity" evidence="1">
    <location>
        <begin position="105"/>
        <end position="118"/>
    </location>
</feature>
<organism evidence="2 3">
    <name type="scientific">Suillus fuscotomentosus</name>
    <dbReference type="NCBI Taxonomy" id="1912939"/>
    <lineage>
        <taxon>Eukaryota</taxon>
        <taxon>Fungi</taxon>
        <taxon>Dikarya</taxon>
        <taxon>Basidiomycota</taxon>
        <taxon>Agaricomycotina</taxon>
        <taxon>Agaricomycetes</taxon>
        <taxon>Agaricomycetidae</taxon>
        <taxon>Boletales</taxon>
        <taxon>Suillineae</taxon>
        <taxon>Suillaceae</taxon>
        <taxon>Suillus</taxon>
    </lineage>
</organism>
<reference evidence="2" key="1">
    <citation type="journal article" date="2020" name="New Phytol.">
        <title>Comparative genomics reveals dynamic genome evolution in host specialist ectomycorrhizal fungi.</title>
        <authorList>
            <person name="Lofgren L.A."/>
            <person name="Nguyen N.H."/>
            <person name="Vilgalys R."/>
            <person name="Ruytinx J."/>
            <person name="Liao H.L."/>
            <person name="Branco S."/>
            <person name="Kuo A."/>
            <person name="LaButti K."/>
            <person name="Lipzen A."/>
            <person name="Andreopoulos W."/>
            <person name="Pangilinan J."/>
            <person name="Riley R."/>
            <person name="Hundley H."/>
            <person name="Na H."/>
            <person name="Barry K."/>
            <person name="Grigoriev I.V."/>
            <person name="Stajich J.E."/>
            <person name="Kennedy P.G."/>
        </authorList>
    </citation>
    <scope>NUCLEOTIDE SEQUENCE</scope>
    <source>
        <strain evidence="2">FC203</strain>
    </source>
</reference>
<protein>
    <submittedName>
        <fullName evidence="2">Uncharacterized protein</fullName>
    </submittedName>
</protein>